<dbReference type="InterPro" id="IPR036188">
    <property type="entry name" value="FAD/NAD-bd_sf"/>
</dbReference>
<dbReference type="InterPro" id="IPR050493">
    <property type="entry name" value="FAD-dep_Monooxygenase_BioMet"/>
</dbReference>
<dbReference type="Proteomes" id="UP000754883">
    <property type="component" value="Unassembled WGS sequence"/>
</dbReference>
<keyword evidence="4" id="KW-0560">Oxidoreductase</keyword>
<dbReference type="PANTHER" id="PTHR13789">
    <property type="entry name" value="MONOOXYGENASE"/>
    <property type="match status" value="1"/>
</dbReference>
<dbReference type="GO" id="GO:0071949">
    <property type="term" value="F:FAD binding"/>
    <property type="evidence" value="ECO:0007669"/>
    <property type="project" value="InterPro"/>
</dbReference>
<keyword evidence="9" id="KW-1185">Reference proteome</keyword>
<comment type="similarity">
    <text evidence="1">Belongs to the paxM FAD-dependent monooxygenase family.</text>
</comment>
<dbReference type="EMBL" id="CABFNO020001387">
    <property type="protein sequence ID" value="CAG9984309.1"/>
    <property type="molecule type" value="Genomic_DNA"/>
</dbReference>
<evidence type="ECO:0000256" key="2">
    <source>
        <dbReference type="ARBA" id="ARBA00022630"/>
    </source>
</evidence>
<feature type="region of interest" description="Disordered" evidence="6">
    <location>
        <begin position="1"/>
        <end position="20"/>
    </location>
</feature>
<organism evidence="8 9">
    <name type="scientific">Clonostachys byssicola</name>
    <dbReference type="NCBI Taxonomy" id="160290"/>
    <lineage>
        <taxon>Eukaryota</taxon>
        <taxon>Fungi</taxon>
        <taxon>Dikarya</taxon>
        <taxon>Ascomycota</taxon>
        <taxon>Pezizomycotina</taxon>
        <taxon>Sordariomycetes</taxon>
        <taxon>Hypocreomycetidae</taxon>
        <taxon>Hypocreales</taxon>
        <taxon>Bionectriaceae</taxon>
        <taxon>Clonostachys</taxon>
    </lineage>
</organism>
<evidence type="ECO:0000259" key="7">
    <source>
        <dbReference type="Pfam" id="PF01494"/>
    </source>
</evidence>
<comment type="caution">
    <text evidence="8">The sequence shown here is derived from an EMBL/GenBank/DDBJ whole genome shotgun (WGS) entry which is preliminary data.</text>
</comment>
<keyword evidence="2" id="KW-0285">Flavoprotein</keyword>
<dbReference type="SUPFAM" id="SSF51905">
    <property type="entry name" value="FAD/NAD(P)-binding domain"/>
    <property type="match status" value="1"/>
</dbReference>
<keyword evidence="3" id="KW-0274">FAD</keyword>
<evidence type="ECO:0000256" key="5">
    <source>
        <dbReference type="ARBA" id="ARBA00023033"/>
    </source>
</evidence>
<sequence>MANKSILTEKTTIPTPTDQGNMTTDKQLTVVIAGAGFCGLTAAIECKLKGFIPILVESYPTSRTQGDVLDFMHNAGRHMLAWDNGSVGKKLLETGVHTAKTLDYYSAKGELLYEEPWTFHDSHAHTQFAGHRGKQHQILVDYAEKLGVDMRFGPQYSVVEYIDSDSETGVLTKGGEKILGSLVLACDGPRSLARSQVLGLPDHKVNSGYAIYRAYYDITEELRNNKLISQLCNPDEDQAAMFMGKDMHAFVYTWGKATQLAWVLTHKDEHDIGESWSFPGKVEDALADLERGGFSDFLKEVVRNTPRDRLVDYKLVWRDPIPTWLSSTKRIAVMGDAAHCHLPTSAQGACMAVEDAVTVARCLELARGEVELALQVFERLRYNRSHVIHMSSLSNRDRAHLVEWTPEKAKEHYDSMTIPHDDWIIEFDCKADADEHFERLASEVKSGKTGTIQQLSVPAGGSFEDIPDHIKIDQPAVAIASTISNEPVRS</sequence>
<evidence type="ECO:0000313" key="9">
    <source>
        <dbReference type="Proteomes" id="UP000754883"/>
    </source>
</evidence>
<dbReference type="AlphaFoldDB" id="A0A9N9Y3J2"/>
<gene>
    <name evidence="8" type="ORF">CBYS24578_00012072</name>
</gene>
<protein>
    <recommendedName>
        <fullName evidence="7">FAD-binding domain-containing protein</fullName>
    </recommendedName>
</protein>
<feature type="domain" description="FAD-binding" evidence="7">
    <location>
        <begin position="28"/>
        <end position="197"/>
    </location>
</feature>
<dbReference type="Pfam" id="PF01494">
    <property type="entry name" value="FAD_binding_3"/>
    <property type="match status" value="2"/>
</dbReference>
<reference evidence="8 9" key="2">
    <citation type="submission" date="2021-10" db="EMBL/GenBank/DDBJ databases">
        <authorList>
            <person name="Piombo E."/>
        </authorList>
    </citation>
    <scope>NUCLEOTIDE SEQUENCE [LARGE SCALE GENOMIC DNA]</scope>
</reference>
<evidence type="ECO:0000313" key="8">
    <source>
        <dbReference type="EMBL" id="CAG9984309.1"/>
    </source>
</evidence>
<dbReference type="PANTHER" id="PTHR13789:SF236">
    <property type="entry name" value="MONOOXYGENASE, PUTATIVE (AFU_ORTHOLOGUE AFUA_6G12060)-RELATED"/>
    <property type="match status" value="1"/>
</dbReference>
<feature type="domain" description="FAD-binding" evidence="7">
    <location>
        <begin position="330"/>
        <end position="363"/>
    </location>
</feature>
<dbReference type="GO" id="GO:0004497">
    <property type="term" value="F:monooxygenase activity"/>
    <property type="evidence" value="ECO:0007669"/>
    <property type="project" value="UniProtKB-KW"/>
</dbReference>
<evidence type="ECO:0000256" key="6">
    <source>
        <dbReference type="SAM" id="MobiDB-lite"/>
    </source>
</evidence>
<accession>A0A9N9Y3J2</accession>
<proteinExistence type="inferred from homology"/>
<evidence type="ECO:0000256" key="3">
    <source>
        <dbReference type="ARBA" id="ARBA00022827"/>
    </source>
</evidence>
<reference evidence="9" key="1">
    <citation type="submission" date="2019-06" db="EMBL/GenBank/DDBJ databases">
        <authorList>
            <person name="Broberg M."/>
        </authorList>
    </citation>
    <scope>NUCLEOTIDE SEQUENCE [LARGE SCALE GENOMIC DNA]</scope>
</reference>
<name>A0A9N9Y3J2_9HYPO</name>
<evidence type="ECO:0000256" key="4">
    <source>
        <dbReference type="ARBA" id="ARBA00023002"/>
    </source>
</evidence>
<keyword evidence="5" id="KW-0503">Monooxygenase</keyword>
<dbReference type="PRINTS" id="PR00420">
    <property type="entry name" value="RNGMNOXGNASE"/>
</dbReference>
<dbReference type="InterPro" id="IPR002938">
    <property type="entry name" value="FAD-bd"/>
</dbReference>
<evidence type="ECO:0000256" key="1">
    <source>
        <dbReference type="ARBA" id="ARBA00007992"/>
    </source>
</evidence>
<dbReference type="Gene3D" id="3.50.50.60">
    <property type="entry name" value="FAD/NAD(P)-binding domain"/>
    <property type="match status" value="1"/>
</dbReference>
<dbReference type="SUPFAM" id="SSF54373">
    <property type="entry name" value="FAD-linked reductases, C-terminal domain"/>
    <property type="match status" value="1"/>
</dbReference>
<dbReference type="OrthoDB" id="16820at2759"/>